<dbReference type="NCBIfam" id="TIGR00219">
    <property type="entry name" value="mreC"/>
    <property type="match status" value="1"/>
</dbReference>
<comment type="function">
    <text evidence="5">Involved in formation and maintenance of cell shape.</text>
</comment>
<evidence type="ECO:0000256" key="3">
    <source>
        <dbReference type="ARBA" id="ARBA00022960"/>
    </source>
</evidence>
<dbReference type="Proteomes" id="UP000184148">
    <property type="component" value="Unassembled WGS sequence"/>
</dbReference>
<dbReference type="Gene3D" id="2.40.10.340">
    <property type="entry name" value="Rod shape-determining protein MreC, domain 1"/>
    <property type="match status" value="1"/>
</dbReference>
<gene>
    <name evidence="8" type="ORF">SAMN02745133_00620</name>
</gene>
<dbReference type="PIRSF" id="PIRSF038471">
    <property type="entry name" value="MreC"/>
    <property type="match status" value="1"/>
</dbReference>
<proteinExistence type="inferred from homology"/>
<evidence type="ECO:0000256" key="6">
    <source>
        <dbReference type="SAM" id="Coils"/>
    </source>
</evidence>
<evidence type="ECO:0000256" key="1">
    <source>
        <dbReference type="ARBA" id="ARBA00009369"/>
    </source>
</evidence>
<evidence type="ECO:0000256" key="2">
    <source>
        <dbReference type="ARBA" id="ARBA00013855"/>
    </source>
</evidence>
<feature type="domain" description="Rod shape-determining protein MreC beta-barrel core" evidence="7">
    <location>
        <begin position="124"/>
        <end position="271"/>
    </location>
</feature>
<evidence type="ECO:0000313" key="9">
    <source>
        <dbReference type="Proteomes" id="UP000184148"/>
    </source>
</evidence>
<dbReference type="PANTHER" id="PTHR34138">
    <property type="entry name" value="CELL SHAPE-DETERMINING PROTEIN MREC"/>
    <property type="match status" value="1"/>
</dbReference>
<sequence>MPRFVSYKNFFLLSVLVGITLLVMRFTHLERPQLTPMEAAIKDSLAPVQGALVRIAETFRNGTEFISSLGRLSEENKALKEQVSLLKGQLYLQEELKQENKRLKELLQYQDRYKQNFSVRTAAVIGRDPGNWFGIVTLNKGSKDGIVKNMPVVTPSGLVGKIVAVSQNTSQLMLISDPRSGVGAMVQETRVPGVLEGTTAGTGETRLIHVPKDTQLFDGQTIITSGIGGTFPKGIPIGKITGVSNEPTGLFKTATVVPFADLHRLEEVLVITTIYNPDILPPTEGN</sequence>
<name>A0A1M4U8Q0_9FIRM</name>
<dbReference type="Gene3D" id="2.40.10.350">
    <property type="entry name" value="Rod shape-determining protein MreC, domain 2"/>
    <property type="match status" value="1"/>
</dbReference>
<reference evidence="9" key="1">
    <citation type="submission" date="2016-11" db="EMBL/GenBank/DDBJ databases">
        <authorList>
            <person name="Varghese N."/>
            <person name="Submissions S."/>
        </authorList>
    </citation>
    <scope>NUCLEOTIDE SEQUENCE [LARGE SCALE GENOMIC DNA]</scope>
    <source>
        <strain evidence="9">DSM 12395</strain>
    </source>
</reference>
<dbReference type="InterPro" id="IPR042175">
    <property type="entry name" value="Cell/Rod_MreC_2"/>
</dbReference>
<protein>
    <recommendedName>
        <fullName evidence="2 5">Cell shape-determining protein MreC</fullName>
    </recommendedName>
    <alternativeName>
        <fullName evidence="4 5">Cell shape protein MreC</fullName>
    </alternativeName>
</protein>
<dbReference type="AlphaFoldDB" id="A0A1M4U8Q0"/>
<keyword evidence="3 5" id="KW-0133">Cell shape</keyword>
<dbReference type="Pfam" id="PF04085">
    <property type="entry name" value="MreC"/>
    <property type="match status" value="1"/>
</dbReference>
<evidence type="ECO:0000259" key="7">
    <source>
        <dbReference type="Pfam" id="PF04085"/>
    </source>
</evidence>
<accession>A0A1M4U8Q0</accession>
<keyword evidence="9" id="KW-1185">Reference proteome</keyword>
<dbReference type="GO" id="GO:0008360">
    <property type="term" value="P:regulation of cell shape"/>
    <property type="evidence" value="ECO:0007669"/>
    <property type="project" value="UniProtKB-KW"/>
</dbReference>
<organism evidence="8 9">
    <name type="scientific">Desulforamulus putei DSM 12395</name>
    <dbReference type="NCBI Taxonomy" id="1121429"/>
    <lineage>
        <taxon>Bacteria</taxon>
        <taxon>Bacillati</taxon>
        <taxon>Bacillota</taxon>
        <taxon>Clostridia</taxon>
        <taxon>Eubacteriales</taxon>
        <taxon>Peptococcaceae</taxon>
        <taxon>Desulforamulus</taxon>
    </lineage>
</organism>
<comment type="similarity">
    <text evidence="1 5">Belongs to the MreC family.</text>
</comment>
<dbReference type="PANTHER" id="PTHR34138:SF1">
    <property type="entry name" value="CELL SHAPE-DETERMINING PROTEIN MREC"/>
    <property type="match status" value="1"/>
</dbReference>
<dbReference type="InterPro" id="IPR055342">
    <property type="entry name" value="MreC_beta-barrel_core"/>
</dbReference>
<dbReference type="RefSeq" id="WP_073235529.1">
    <property type="nucleotide sequence ID" value="NZ_FQUY01000002.1"/>
</dbReference>
<dbReference type="OrthoDB" id="9792313at2"/>
<feature type="coiled-coil region" evidence="6">
    <location>
        <begin position="69"/>
        <end position="116"/>
    </location>
</feature>
<evidence type="ECO:0000256" key="5">
    <source>
        <dbReference type="PIRNR" id="PIRNR038471"/>
    </source>
</evidence>
<keyword evidence="6" id="KW-0175">Coiled coil</keyword>
<dbReference type="EMBL" id="FQUY01000002">
    <property type="protein sequence ID" value="SHE52960.1"/>
    <property type="molecule type" value="Genomic_DNA"/>
</dbReference>
<evidence type="ECO:0000256" key="4">
    <source>
        <dbReference type="ARBA" id="ARBA00032089"/>
    </source>
</evidence>
<dbReference type="InterPro" id="IPR042177">
    <property type="entry name" value="Cell/Rod_1"/>
</dbReference>
<dbReference type="InterPro" id="IPR007221">
    <property type="entry name" value="MreC"/>
</dbReference>
<dbReference type="STRING" id="1121429.SAMN02745133_00620"/>
<evidence type="ECO:0000313" key="8">
    <source>
        <dbReference type="EMBL" id="SHE52960.1"/>
    </source>
</evidence>
<dbReference type="GO" id="GO:0005886">
    <property type="term" value="C:plasma membrane"/>
    <property type="evidence" value="ECO:0007669"/>
    <property type="project" value="TreeGrafter"/>
</dbReference>